<dbReference type="GeneID" id="36283824"/>
<organism evidence="1">
    <name type="scientific">Pseudogymnoascus destructans</name>
    <dbReference type="NCBI Taxonomy" id="655981"/>
    <lineage>
        <taxon>Eukaryota</taxon>
        <taxon>Fungi</taxon>
        <taxon>Dikarya</taxon>
        <taxon>Ascomycota</taxon>
        <taxon>Pezizomycotina</taxon>
        <taxon>Leotiomycetes</taxon>
        <taxon>Thelebolales</taxon>
        <taxon>Thelebolaceae</taxon>
        <taxon>Pseudogymnoascus</taxon>
    </lineage>
</organism>
<name>A0A177AK39_9PEZI</name>
<reference evidence="1" key="1">
    <citation type="submission" date="2016-03" db="EMBL/GenBank/DDBJ databases">
        <title>Updated assembly of Pseudogymnoascus destructans, the fungus causing white-nose syndrome of bats.</title>
        <authorList>
            <person name="Palmer J.M."/>
            <person name="Drees K.P."/>
            <person name="Foster J.T."/>
            <person name="Lindner D.L."/>
        </authorList>
    </citation>
    <scope>NUCLEOTIDE SEQUENCE [LARGE SCALE GENOMIC DNA]</scope>
    <source>
        <strain evidence="1">20631-21</strain>
    </source>
</reference>
<protein>
    <submittedName>
        <fullName evidence="1">Uncharacterized protein</fullName>
    </submittedName>
</protein>
<gene>
    <name evidence="1" type="ORF">VC83_00731</name>
</gene>
<evidence type="ECO:0000313" key="1">
    <source>
        <dbReference type="EMBL" id="OAF62428.1"/>
    </source>
</evidence>
<proteinExistence type="predicted"/>
<dbReference type="RefSeq" id="XP_024327700.1">
    <property type="nucleotide sequence ID" value="XM_024464418.1"/>
</dbReference>
<dbReference type="OrthoDB" id="3935170at2759"/>
<dbReference type="EMBL" id="KV441387">
    <property type="protein sequence ID" value="OAF62428.1"/>
    <property type="molecule type" value="Genomic_DNA"/>
</dbReference>
<dbReference type="AlphaFoldDB" id="A0A177AK39"/>
<accession>A0A177AK39</accession>
<dbReference type="Proteomes" id="UP000077154">
    <property type="component" value="Unassembled WGS sequence"/>
</dbReference>
<sequence>MERPGSHRSLSEVRSVQRYSDADTDALLDDLYTLEQLKDPRMNIRIVRPLVDPLYDPDDIRLQPSVALQVTPVYCSSSDRLSKSTAQITAAYRNRYASYLAATFNISLEAAQLETDYQLAPRRASEFSEAEAHRS</sequence>